<sequence length="430" mass="46924">MLHWVRRNLFSSWINAIATLIAIYIVISILIPAVDFVLIDGVWQGGGRKVCLTQAQGGAQPNGWFGGCFAYVRTYFPQFIYGLYPIPQRWRVDVVFVLFFASLAPLLVPAAPFKRANIIFMLVVFPVTAFVLLTGGHVGWNGFLIAGSALGRSFPAFVVDYLILTAVIMGIAYAIVRGTQGNPKPVLLSIGVVMAVLLVLVAITAIDFGLPYVETARWGGLLVTLVIAVTGIAVSLPLGIVLALGRRSVMPIVRLFSIIFIEFWRGIPLVTVLFMASVVLPLFLPDGVNFDKLVRALVGVAMFSSAYMAEVIRGGLQAIPKGQYEGAKALGLSFWQMMGNVVLPQALKIVIPGIVNTFIGLFKDTTLVLIIGLFDFLGQIQASFSDSDWATPVQAITAYSFAAAVYFVFCFSMGQYSRYMERRLDTGHRS</sequence>
<evidence type="ECO:0000256" key="7">
    <source>
        <dbReference type="ARBA" id="ARBA00023136"/>
    </source>
</evidence>
<dbReference type="InterPro" id="IPR010065">
    <property type="entry name" value="AA_ABC_transptr_permease_3TM"/>
</dbReference>
<keyword evidence="4" id="KW-1003">Cell membrane</keyword>
<evidence type="ECO:0000313" key="10">
    <source>
        <dbReference type="EMBL" id="TPW32983.1"/>
    </source>
</evidence>
<keyword evidence="6 8" id="KW-1133">Transmembrane helix</keyword>
<accession>A0A506UI71</accession>
<feature type="transmembrane region" description="Helical" evidence="8">
    <location>
        <begin position="396"/>
        <end position="414"/>
    </location>
</feature>
<evidence type="ECO:0000256" key="1">
    <source>
        <dbReference type="ARBA" id="ARBA00004429"/>
    </source>
</evidence>
<dbReference type="PROSITE" id="PS50928">
    <property type="entry name" value="ABC_TM1"/>
    <property type="match status" value="1"/>
</dbReference>
<evidence type="ECO:0000256" key="2">
    <source>
        <dbReference type="ARBA" id="ARBA00010072"/>
    </source>
</evidence>
<dbReference type="InterPro" id="IPR035906">
    <property type="entry name" value="MetI-like_sf"/>
</dbReference>
<dbReference type="Gene3D" id="1.10.3720.10">
    <property type="entry name" value="MetI-like"/>
    <property type="match status" value="1"/>
</dbReference>
<dbReference type="InterPro" id="IPR043429">
    <property type="entry name" value="ArtM/GltK/GlnP/TcyL/YhdX-like"/>
</dbReference>
<keyword evidence="5 8" id="KW-0812">Transmembrane</keyword>
<comment type="similarity">
    <text evidence="2">Belongs to the binding-protein-dependent transport system permease family. HisMQ subfamily.</text>
</comment>
<feature type="transmembrane region" description="Helical" evidence="8">
    <location>
        <begin position="266"/>
        <end position="284"/>
    </location>
</feature>
<evidence type="ECO:0000313" key="11">
    <source>
        <dbReference type="Proteomes" id="UP000320314"/>
    </source>
</evidence>
<name>A0A506UI71_9HYPH</name>
<feature type="transmembrane region" description="Helical" evidence="8">
    <location>
        <begin position="94"/>
        <end position="111"/>
    </location>
</feature>
<dbReference type="OrthoDB" id="9771188at2"/>
<feature type="transmembrane region" description="Helical" evidence="8">
    <location>
        <begin position="186"/>
        <end position="206"/>
    </location>
</feature>
<keyword evidence="7 8" id="KW-0472">Membrane</keyword>
<protein>
    <submittedName>
        <fullName evidence="10">Amino acid ABC transporter permease</fullName>
    </submittedName>
</protein>
<dbReference type="GO" id="GO:0043190">
    <property type="term" value="C:ATP-binding cassette (ABC) transporter complex"/>
    <property type="evidence" value="ECO:0007669"/>
    <property type="project" value="InterPro"/>
</dbReference>
<evidence type="ECO:0000256" key="8">
    <source>
        <dbReference type="RuleBase" id="RU363032"/>
    </source>
</evidence>
<feature type="transmembrane region" description="Helical" evidence="8">
    <location>
        <begin position="152"/>
        <end position="174"/>
    </location>
</feature>
<dbReference type="GO" id="GO:0006865">
    <property type="term" value="P:amino acid transport"/>
    <property type="evidence" value="ECO:0007669"/>
    <property type="project" value="TreeGrafter"/>
</dbReference>
<feature type="transmembrane region" description="Helical" evidence="8">
    <location>
        <begin position="218"/>
        <end position="245"/>
    </location>
</feature>
<evidence type="ECO:0000256" key="4">
    <source>
        <dbReference type="ARBA" id="ARBA00022475"/>
    </source>
</evidence>
<dbReference type="EMBL" id="VHLH01000001">
    <property type="protein sequence ID" value="TPW32983.1"/>
    <property type="molecule type" value="Genomic_DNA"/>
</dbReference>
<dbReference type="GO" id="GO:0022857">
    <property type="term" value="F:transmembrane transporter activity"/>
    <property type="evidence" value="ECO:0007669"/>
    <property type="project" value="InterPro"/>
</dbReference>
<organism evidence="10 11">
    <name type="scientific">Pararhizobium mangrovi</name>
    <dbReference type="NCBI Taxonomy" id="2590452"/>
    <lineage>
        <taxon>Bacteria</taxon>
        <taxon>Pseudomonadati</taxon>
        <taxon>Pseudomonadota</taxon>
        <taxon>Alphaproteobacteria</taxon>
        <taxon>Hyphomicrobiales</taxon>
        <taxon>Rhizobiaceae</taxon>
        <taxon>Rhizobium/Agrobacterium group</taxon>
        <taxon>Pararhizobium</taxon>
    </lineage>
</organism>
<feature type="transmembrane region" description="Helical" evidence="8">
    <location>
        <begin position="296"/>
        <end position="316"/>
    </location>
</feature>
<dbReference type="PANTHER" id="PTHR30614:SF41">
    <property type="entry name" value="INNER MEMBRANE AMINO-ACID ABC TRANSPORTER PERMEASE PROTEIN YHDY"/>
    <property type="match status" value="1"/>
</dbReference>
<dbReference type="Pfam" id="PF00528">
    <property type="entry name" value="BPD_transp_1"/>
    <property type="match status" value="1"/>
</dbReference>
<dbReference type="SUPFAM" id="SSF161098">
    <property type="entry name" value="MetI-like"/>
    <property type="match status" value="1"/>
</dbReference>
<keyword evidence="3 8" id="KW-0813">Transport</keyword>
<evidence type="ECO:0000256" key="6">
    <source>
        <dbReference type="ARBA" id="ARBA00022989"/>
    </source>
</evidence>
<dbReference type="PANTHER" id="PTHR30614">
    <property type="entry name" value="MEMBRANE COMPONENT OF AMINO ACID ABC TRANSPORTER"/>
    <property type="match status" value="1"/>
</dbReference>
<gene>
    <name evidence="10" type="ORF">FJU11_01350</name>
</gene>
<feature type="domain" description="ABC transmembrane type-1" evidence="9">
    <location>
        <begin position="221"/>
        <end position="417"/>
    </location>
</feature>
<dbReference type="InterPro" id="IPR000515">
    <property type="entry name" value="MetI-like"/>
</dbReference>
<evidence type="ECO:0000256" key="3">
    <source>
        <dbReference type="ARBA" id="ARBA00022448"/>
    </source>
</evidence>
<feature type="transmembrane region" description="Helical" evidence="8">
    <location>
        <begin position="12"/>
        <end position="34"/>
    </location>
</feature>
<evidence type="ECO:0000256" key="5">
    <source>
        <dbReference type="ARBA" id="ARBA00022692"/>
    </source>
</evidence>
<comment type="caution">
    <text evidence="10">The sequence shown here is derived from an EMBL/GenBank/DDBJ whole genome shotgun (WGS) entry which is preliminary data.</text>
</comment>
<dbReference type="AlphaFoldDB" id="A0A506UI71"/>
<keyword evidence="11" id="KW-1185">Reference proteome</keyword>
<feature type="transmembrane region" description="Helical" evidence="8">
    <location>
        <begin position="118"/>
        <end position="140"/>
    </location>
</feature>
<comment type="subcellular location">
    <subcellularLocation>
        <location evidence="1">Cell inner membrane</location>
        <topology evidence="1">Multi-pass membrane protein</topology>
    </subcellularLocation>
    <subcellularLocation>
        <location evidence="8">Cell membrane</location>
        <topology evidence="8">Multi-pass membrane protein</topology>
    </subcellularLocation>
</comment>
<evidence type="ECO:0000259" key="9">
    <source>
        <dbReference type="PROSITE" id="PS50928"/>
    </source>
</evidence>
<dbReference type="CDD" id="cd06261">
    <property type="entry name" value="TM_PBP2"/>
    <property type="match status" value="1"/>
</dbReference>
<dbReference type="NCBIfam" id="TIGR01726">
    <property type="entry name" value="HEQRo_perm_3TM"/>
    <property type="match status" value="1"/>
</dbReference>
<reference evidence="10 11" key="1">
    <citation type="submission" date="2019-06" db="EMBL/GenBank/DDBJ databases">
        <authorList>
            <person name="Li M."/>
        </authorList>
    </citation>
    <scope>NUCLEOTIDE SEQUENCE [LARGE SCALE GENOMIC DNA]</scope>
    <source>
        <strain evidence="10 11">BGMRC6574</strain>
    </source>
</reference>
<dbReference type="Proteomes" id="UP000320314">
    <property type="component" value="Unassembled WGS sequence"/>
</dbReference>
<proteinExistence type="inferred from homology"/>